<dbReference type="InterPro" id="IPR008936">
    <property type="entry name" value="Rho_GTPase_activation_prot"/>
</dbReference>
<proteinExistence type="predicted"/>
<evidence type="ECO:0000259" key="8">
    <source>
        <dbReference type="PROSITE" id="PS51741"/>
    </source>
</evidence>
<dbReference type="FunFam" id="2.30.30.40:FF:000136">
    <property type="entry name" value="Rho GTPase activating protein 4"/>
    <property type="match status" value="1"/>
</dbReference>
<dbReference type="SUPFAM" id="SSF48350">
    <property type="entry name" value="GTPase activation domain, GAP"/>
    <property type="match status" value="1"/>
</dbReference>
<reference evidence="9" key="2">
    <citation type="submission" date="2025-08" db="UniProtKB">
        <authorList>
            <consortium name="Ensembl"/>
        </authorList>
    </citation>
    <scope>IDENTIFICATION</scope>
</reference>
<dbReference type="PANTHER" id="PTHR14166">
    <property type="entry name" value="SLIT-ROBO RHO GTPASE ACTIVATING PROTEIN"/>
    <property type="match status" value="1"/>
</dbReference>
<reference evidence="9" key="3">
    <citation type="submission" date="2025-09" db="UniProtKB">
        <authorList>
            <consortium name="Ensembl"/>
        </authorList>
    </citation>
    <scope>IDENTIFICATION</scope>
</reference>
<dbReference type="Proteomes" id="UP000472265">
    <property type="component" value="Chromosome 7"/>
</dbReference>
<name>A0A671U8M9_SPAAU</name>
<dbReference type="FunFam" id="1.10.555.10:FF:000026">
    <property type="entry name" value="Rho GTPase activating protein 4"/>
    <property type="match status" value="1"/>
</dbReference>
<keyword evidence="1 4" id="KW-0728">SH3 domain</keyword>
<evidence type="ECO:0000256" key="5">
    <source>
        <dbReference type="PROSITE-ProRule" id="PRU01077"/>
    </source>
</evidence>
<dbReference type="InterPro" id="IPR000198">
    <property type="entry name" value="RhoGAP_dom"/>
</dbReference>
<evidence type="ECO:0000313" key="9">
    <source>
        <dbReference type="Ensembl" id="ENSSAUP00010010133.1"/>
    </source>
</evidence>
<dbReference type="SMART" id="SM00324">
    <property type="entry name" value="RhoGAP"/>
    <property type="match status" value="1"/>
</dbReference>
<feature type="domain" description="F-BAR" evidence="8">
    <location>
        <begin position="20"/>
        <end position="289"/>
    </location>
</feature>
<dbReference type="SMART" id="SM00055">
    <property type="entry name" value="FCH"/>
    <property type="match status" value="1"/>
</dbReference>
<dbReference type="InterPro" id="IPR031160">
    <property type="entry name" value="F_BAR_dom"/>
</dbReference>
<sequence length="684" mass="77785">MICLAQLVEQASHVQRLCPRYLRAQLTDQVKILDSQVEVKQQQLSDLSEFLRRRGDIEAEYARALDKLTERFTHKTKKKEQWGQSVCQVWSVLLTQTRLESREHAALGDTCCNTLTQRLTYSTEDTHRLHKKSKEVGIQMQDELLKVTTELQTALKTYNQYHTDCLIAEGKLKEAERLEERHTGKSADSVKKMERLMEKRHGRVQETQLKCTKARNDYLLNLSAANAAMNKYYLQDVSTLIDCCDLGFHLSMERVMKCYLASRWRIQKTEETGLKQLEAAVTSLDQGGDRDALLQQHDSAFCLPFRFNYHPHEGDQVCEVSAESQVRYELETRFQQLQSRLAAVTLETEESSGQQIPVVVESCIRFINLHGLHHEGIFRVPGSQREVNLIRDAFERGDDPLSDSECDLDSVAGVLKLYFRGLEPPLFPYDSYSQLLECVQIEGETEKAAQIKAIVSTFPRPLLIVMRYLFAFLNHVSQYSDENMMQPYNLAVCFGPSLLRGLDSDDAVARQPQVNDLVKTMILQHDIIFPSQSEQPGPVYEKHMTLEQEYCEPITEEGDGESEHLPKWEAVAMFDYVARSPAELSFKLGDLLILHSKASCDWWRGEVGGVKGLIPHKYISVLDGASLYFSPSGAISGILPKDTSTSRIYTTHFLNIGRPALFSELHPPPSDVKVIIILTSACEI</sequence>
<keyword evidence="2" id="KW-0343">GTPase activation</keyword>
<evidence type="ECO:0000259" key="7">
    <source>
        <dbReference type="PROSITE" id="PS50238"/>
    </source>
</evidence>
<dbReference type="Ensembl" id="ENSSAUT00010010777.1">
    <property type="protein sequence ID" value="ENSSAUP00010010133.1"/>
    <property type="gene ID" value="ENSSAUG00010004950.1"/>
</dbReference>
<accession>A0A671U8M9</accession>
<dbReference type="Gene3D" id="1.20.1270.60">
    <property type="entry name" value="Arfaptin homology (AH) domain/BAR domain"/>
    <property type="match status" value="1"/>
</dbReference>
<organism evidence="9 10">
    <name type="scientific">Sparus aurata</name>
    <name type="common">Gilthead sea bream</name>
    <dbReference type="NCBI Taxonomy" id="8175"/>
    <lineage>
        <taxon>Eukaryota</taxon>
        <taxon>Metazoa</taxon>
        <taxon>Chordata</taxon>
        <taxon>Craniata</taxon>
        <taxon>Vertebrata</taxon>
        <taxon>Euteleostomi</taxon>
        <taxon>Actinopterygii</taxon>
        <taxon>Neopterygii</taxon>
        <taxon>Teleostei</taxon>
        <taxon>Neoteleostei</taxon>
        <taxon>Acanthomorphata</taxon>
        <taxon>Eupercaria</taxon>
        <taxon>Spariformes</taxon>
        <taxon>Sparidae</taxon>
        <taxon>Sparus</taxon>
    </lineage>
</organism>
<dbReference type="Pfam" id="PF00620">
    <property type="entry name" value="RhoGAP"/>
    <property type="match status" value="1"/>
</dbReference>
<keyword evidence="10" id="KW-1185">Reference proteome</keyword>
<feature type="domain" description="SH3" evidence="6">
    <location>
        <begin position="565"/>
        <end position="624"/>
    </location>
</feature>
<evidence type="ECO:0000256" key="1">
    <source>
        <dbReference type="ARBA" id="ARBA00022443"/>
    </source>
</evidence>
<dbReference type="CDD" id="cd07656">
    <property type="entry name" value="F-BAR_srGAP"/>
    <property type="match status" value="1"/>
</dbReference>
<dbReference type="GO" id="GO:0007165">
    <property type="term" value="P:signal transduction"/>
    <property type="evidence" value="ECO:0007669"/>
    <property type="project" value="InterPro"/>
</dbReference>
<dbReference type="SMART" id="SM00326">
    <property type="entry name" value="SH3"/>
    <property type="match status" value="1"/>
</dbReference>
<dbReference type="InterPro" id="IPR027267">
    <property type="entry name" value="AH/BAR_dom_sf"/>
</dbReference>
<dbReference type="InterPro" id="IPR001060">
    <property type="entry name" value="FCH_dom"/>
</dbReference>
<dbReference type="PROSITE" id="PS50238">
    <property type="entry name" value="RHOGAP"/>
    <property type="match status" value="1"/>
</dbReference>
<gene>
    <name evidence="9" type="primary">ARHGAP4</name>
    <name evidence="9" type="synonym">LOC115584522</name>
</gene>
<dbReference type="Gene3D" id="1.10.555.10">
    <property type="entry name" value="Rho GTPase activation protein"/>
    <property type="match status" value="1"/>
</dbReference>
<evidence type="ECO:0000256" key="4">
    <source>
        <dbReference type="PROSITE-ProRule" id="PRU00192"/>
    </source>
</evidence>
<dbReference type="SUPFAM" id="SSF50044">
    <property type="entry name" value="SH3-domain"/>
    <property type="match status" value="1"/>
</dbReference>
<evidence type="ECO:0000313" key="10">
    <source>
        <dbReference type="Proteomes" id="UP000472265"/>
    </source>
</evidence>
<dbReference type="GO" id="GO:0005096">
    <property type="term" value="F:GTPase activator activity"/>
    <property type="evidence" value="ECO:0007669"/>
    <property type="project" value="UniProtKB-KW"/>
</dbReference>
<evidence type="ECO:0000259" key="6">
    <source>
        <dbReference type="PROSITE" id="PS50002"/>
    </source>
</evidence>
<dbReference type="PROSITE" id="PS50002">
    <property type="entry name" value="SH3"/>
    <property type="match status" value="1"/>
</dbReference>
<dbReference type="Gene3D" id="2.30.30.40">
    <property type="entry name" value="SH3 Domains"/>
    <property type="match status" value="1"/>
</dbReference>
<dbReference type="Pfam" id="PF00018">
    <property type="entry name" value="SH3_1"/>
    <property type="match status" value="1"/>
</dbReference>
<dbReference type="AlphaFoldDB" id="A0A671U8M9"/>
<dbReference type="PRINTS" id="PR01887">
    <property type="entry name" value="SPECTRNALPHA"/>
</dbReference>
<dbReference type="FunFam" id="1.20.1270.60:FF:000059">
    <property type="entry name" value="Rho GTPase activating protein 4b"/>
    <property type="match status" value="1"/>
</dbReference>
<reference evidence="9" key="1">
    <citation type="submission" date="2021-04" db="EMBL/GenBank/DDBJ databases">
        <authorList>
            <consortium name="Wellcome Sanger Institute Data Sharing"/>
        </authorList>
    </citation>
    <scope>NUCLEOTIDE SEQUENCE [LARGE SCALE GENOMIC DNA]</scope>
</reference>
<evidence type="ECO:0000256" key="3">
    <source>
        <dbReference type="ARBA" id="ARBA00023054"/>
    </source>
</evidence>
<keyword evidence="3 5" id="KW-0175">Coiled coil</keyword>
<protein>
    <submittedName>
        <fullName evidence="9">Rho GTPase activating protein 4</fullName>
    </submittedName>
</protein>
<dbReference type="InterPro" id="IPR001452">
    <property type="entry name" value="SH3_domain"/>
</dbReference>
<dbReference type="InterPro" id="IPR036028">
    <property type="entry name" value="SH3-like_dom_sf"/>
</dbReference>
<dbReference type="SUPFAM" id="SSF103657">
    <property type="entry name" value="BAR/IMD domain-like"/>
    <property type="match status" value="1"/>
</dbReference>
<dbReference type="PROSITE" id="PS51741">
    <property type="entry name" value="F_BAR"/>
    <property type="match status" value="1"/>
</dbReference>
<feature type="domain" description="Rho-GAP" evidence="7">
    <location>
        <begin position="344"/>
        <end position="529"/>
    </location>
</feature>
<evidence type="ECO:0000256" key="2">
    <source>
        <dbReference type="ARBA" id="ARBA00022468"/>
    </source>
</evidence>
<dbReference type="Pfam" id="PF00611">
    <property type="entry name" value="FCH"/>
    <property type="match status" value="1"/>
</dbReference>
<dbReference type="GeneTree" id="ENSGT00950000182824"/>
<dbReference type="InterPro" id="IPR051627">
    <property type="entry name" value="SLIT-ROBO_RhoGAP"/>
</dbReference>